<evidence type="ECO:0000256" key="2">
    <source>
        <dbReference type="ARBA" id="ARBA00022729"/>
    </source>
</evidence>
<dbReference type="InterPro" id="IPR006311">
    <property type="entry name" value="TAT_signal"/>
</dbReference>
<dbReference type="EMBL" id="CAACVJ010000190">
    <property type="protein sequence ID" value="VEP14520.1"/>
    <property type="molecule type" value="Genomic_DNA"/>
</dbReference>
<sequence length="424" mass="45900">MTGKQNNISRRGLLKGVGYFATGIAISQLASCASNEQAAETETSPTDSAPDIVGQADSTEPVKLGLVAALTGKSALSGEAITRGLSVAIEKVNEAGGVLGGRPLELIRRDDESNPAKGVAAARELIEQENAAVVFGGLDSPVSLAMLPVFHELETPYMGVWAAATGITRNDFDPNYAFRVSANDNIVDKFLLRYARETYNVSKVGLMLINNPWGESNQQGFEEWAGEYDLEITGIEKFNEEDTDVTAQLTRLKNSGAEALMLVANAAPAAQVMRSLTRINWDVPIVSHWGISGGRFPELAGDIAGKVEFVQTYSFFDTQSEVGQKVLNKLDEKFQLKDPSEILAPVGTANAYDALMLTKMAIDTAGTTEGAEIREALLNLPQYEGLIKTYDNPFTADNYDALTEDDYIMVRWEDNKIVPVEAKS</sequence>
<evidence type="ECO:0000313" key="5">
    <source>
        <dbReference type="EMBL" id="VEP14520.1"/>
    </source>
</evidence>
<dbReference type="Gene3D" id="3.40.50.2300">
    <property type="match status" value="2"/>
</dbReference>
<organism evidence="5 6">
    <name type="scientific">Hyella patelloides LEGE 07179</name>
    <dbReference type="NCBI Taxonomy" id="945734"/>
    <lineage>
        <taxon>Bacteria</taxon>
        <taxon>Bacillati</taxon>
        <taxon>Cyanobacteriota</taxon>
        <taxon>Cyanophyceae</taxon>
        <taxon>Pleurocapsales</taxon>
        <taxon>Hyellaceae</taxon>
        <taxon>Hyella</taxon>
    </lineage>
</organism>
<evidence type="ECO:0000313" key="6">
    <source>
        <dbReference type="Proteomes" id="UP000320055"/>
    </source>
</evidence>
<dbReference type="AlphaFoldDB" id="A0A563VSU8"/>
<gene>
    <name evidence="5" type="ORF">H1P_270013</name>
</gene>
<dbReference type="RefSeq" id="WP_144864989.1">
    <property type="nucleotide sequence ID" value="NZ_LR213787.1"/>
</dbReference>
<accession>A0A563VSU8</accession>
<dbReference type="CDD" id="cd19979">
    <property type="entry name" value="PBP1_ABC_ligand_binding-like"/>
    <property type="match status" value="1"/>
</dbReference>
<dbReference type="OrthoDB" id="9783240at2"/>
<dbReference type="PANTHER" id="PTHR30483">
    <property type="entry name" value="LEUCINE-SPECIFIC-BINDING PROTEIN"/>
    <property type="match status" value="1"/>
</dbReference>
<dbReference type="Pfam" id="PF13458">
    <property type="entry name" value="Peripla_BP_6"/>
    <property type="match status" value="1"/>
</dbReference>
<dbReference type="SUPFAM" id="SSF53822">
    <property type="entry name" value="Periplasmic binding protein-like I"/>
    <property type="match status" value="1"/>
</dbReference>
<comment type="similarity">
    <text evidence="1">Belongs to the leucine-binding protein family.</text>
</comment>
<evidence type="ECO:0000256" key="1">
    <source>
        <dbReference type="ARBA" id="ARBA00010062"/>
    </source>
</evidence>
<dbReference type="InterPro" id="IPR028082">
    <property type="entry name" value="Peripla_BP_I"/>
</dbReference>
<dbReference type="InterPro" id="IPR028081">
    <property type="entry name" value="Leu-bd"/>
</dbReference>
<dbReference type="Proteomes" id="UP000320055">
    <property type="component" value="Unassembled WGS sequence"/>
</dbReference>
<protein>
    <submittedName>
        <fullName evidence="5">Receptor family ligand binding region</fullName>
    </submittedName>
</protein>
<keyword evidence="2" id="KW-0732">Signal</keyword>
<proteinExistence type="inferred from homology"/>
<dbReference type="PROSITE" id="PS51318">
    <property type="entry name" value="TAT"/>
    <property type="match status" value="1"/>
</dbReference>
<feature type="region of interest" description="Disordered" evidence="3">
    <location>
        <begin position="36"/>
        <end position="55"/>
    </location>
</feature>
<feature type="domain" description="Leucine-binding protein" evidence="4">
    <location>
        <begin position="61"/>
        <end position="413"/>
    </location>
</feature>
<reference evidence="5 6" key="1">
    <citation type="submission" date="2019-01" db="EMBL/GenBank/DDBJ databases">
        <authorList>
            <person name="Brito A."/>
        </authorList>
    </citation>
    <scope>NUCLEOTIDE SEQUENCE [LARGE SCALE GENOMIC DNA]</scope>
    <source>
        <strain evidence="5">1</strain>
    </source>
</reference>
<evidence type="ECO:0000259" key="4">
    <source>
        <dbReference type="Pfam" id="PF13458"/>
    </source>
</evidence>
<dbReference type="PANTHER" id="PTHR30483:SF6">
    <property type="entry name" value="PERIPLASMIC BINDING PROTEIN OF ABC TRANSPORTER FOR NATURAL AMINO ACIDS"/>
    <property type="match status" value="1"/>
</dbReference>
<name>A0A563VSU8_9CYAN</name>
<feature type="compositionally biased region" description="Polar residues" evidence="3">
    <location>
        <begin position="36"/>
        <end position="47"/>
    </location>
</feature>
<evidence type="ECO:0000256" key="3">
    <source>
        <dbReference type="SAM" id="MobiDB-lite"/>
    </source>
</evidence>
<keyword evidence="5" id="KW-0675">Receptor</keyword>
<dbReference type="InterPro" id="IPR051010">
    <property type="entry name" value="BCAA_transport"/>
</dbReference>
<keyword evidence="6" id="KW-1185">Reference proteome</keyword>